<organism evidence="1 2">
    <name type="scientific">Variovorax ginsengisoli</name>
    <dbReference type="NCBI Taxonomy" id="363844"/>
    <lineage>
        <taxon>Bacteria</taxon>
        <taxon>Pseudomonadati</taxon>
        <taxon>Pseudomonadota</taxon>
        <taxon>Betaproteobacteria</taxon>
        <taxon>Burkholderiales</taxon>
        <taxon>Comamonadaceae</taxon>
        <taxon>Variovorax</taxon>
    </lineage>
</organism>
<dbReference type="RefSeq" id="WP_301815280.1">
    <property type="nucleotide sequence ID" value="NZ_JAUJZH010000034.1"/>
</dbReference>
<comment type="caution">
    <text evidence="1">The sequence shown here is derived from an EMBL/GenBank/DDBJ whole genome shotgun (WGS) entry which is preliminary data.</text>
</comment>
<proteinExistence type="predicted"/>
<evidence type="ECO:0000313" key="1">
    <source>
        <dbReference type="EMBL" id="MDO1537030.1"/>
    </source>
</evidence>
<accession>A0ABT8SE68</accession>
<reference evidence="1" key="1">
    <citation type="submission" date="2023-06" db="EMBL/GenBank/DDBJ databases">
        <authorList>
            <person name="Jiang Y."/>
            <person name="Liu Q."/>
        </authorList>
    </citation>
    <scope>NUCLEOTIDE SEQUENCE</scope>
    <source>
        <strain evidence="1">CGMCC 1.12090</strain>
    </source>
</reference>
<name>A0ABT8SE68_9BURK</name>
<gene>
    <name evidence="1" type="ORF">Q2T77_32665</name>
</gene>
<keyword evidence="2" id="KW-1185">Reference proteome</keyword>
<dbReference type="Proteomes" id="UP001169027">
    <property type="component" value="Unassembled WGS sequence"/>
</dbReference>
<protein>
    <submittedName>
        <fullName evidence="1">Uncharacterized protein</fullName>
    </submittedName>
</protein>
<sequence length="133" mass="13945">MARPPFKPTAAHRLRVSVAAAGGMAHEEIALALGVARNTLEKHFGLELSTVAHQRRMEVLVAQFRAAKKGNVAAQKAFLQNSPALAAPPVTKAAGEAKKVAPLGKKEQAQADAVGAATNTEWAELLRPAAPLQ</sequence>
<dbReference type="EMBL" id="JAUKVY010000034">
    <property type="protein sequence ID" value="MDO1537030.1"/>
    <property type="molecule type" value="Genomic_DNA"/>
</dbReference>
<evidence type="ECO:0000313" key="2">
    <source>
        <dbReference type="Proteomes" id="UP001169027"/>
    </source>
</evidence>